<name>A0A8R7URN1_TRIUA</name>
<proteinExistence type="predicted"/>
<organism evidence="1 2">
    <name type="scientific">Triticum urartu</name>
    <name type="common">Red wild einkorn</name>
    <name type="synonym">Crithodium urartu</name>
    <dbReference type="NCBI Taxonomy" id="4572"/>
    <lineage>
        <taxon>Eukaryota</taxon>
        <taxon>Viridiplantae</taxon>
        <taxon>Streptophyta</taxon>
        <taxon>Embryophyta</taxon>
        <taxon>Tracheophyta</taxon>
        <taxon>Spermatophyta</taxon>
        <taxon>Magnoliopsida</taxon>
        <taxon>Liliopsida</taxon>
        <taxon>Poales</taxon>
        <taxon>Poaceae</taxon>
        <taxon>BOP clade</taxon>
        <taxon>Pooideae</taxon>
        <taxon>Triticodae</taxon>
        <taxon>Triticeae</taxon>
        <taxon>Triticinae</taxon>
        <taxon>Triticum</taxon>
    </lineage>
</organism>
<protein>
    <submittedName>
        <fullName evidence="1">Uncharacterized protein</fullName>
    </submittedName>
</protein>
<keyword evidence="2" id="KW-1185">Reference proteome</keyword>
<reference evidence="1" key="3">
    <citation type="submission" date="2022-06" db="UniProtKB">
        <authorList>
            <consortium name="EnsemblPlants"/>
        </authorList>
    </citation>
    <scope>IDENTIFICATION</scope>
</reference>
<reference evidence="1" key="2">
    <citation type="submission" date="2018-03" db="EMBL/GenBank/DDBJ databases">
        <title>The Triticum urartu genome reveals the dynamic nature of wheat genome evolution.</title>
        <authorList>
            <person name="Ling H."/>
            <person name="Ma B."/>
            <person name="Shi X."/>
            <person name="Liu H."/>
            <person name="Dong L."/>
            <person name="Sun H."/>
            <person name="Cao Y."/>
            <person name="Gao Q."/>
            <person name="Zheng S."/>
            <person name="Li Y."/>
            <person name="Yu Y."/>
            <person name="Du H."/>
            <person name="Qi M."/>
            <person name="Li Y."/>
            <person name="Yu H."/>
            <person name="Cui Y."/>
            <person name="Wang N."/>
            <person name="Chen C."/>
            <person name="Wu H."/>
            <person name="Zhao Y."/>
            <person name="Zhang J."/>
            <person name="Li Y."/>
            <person name="Zhou W."/>
            <person name="Zhang B."/>
            <person name="Hu W."/>
            <person name="Eijk M."/>
            <person name="Tang J."/>
            <person name="Witsenboer H."/>
            <person name="Zhao S."/>
            <person name="Li Z."/>
            <person name="Zhang A."/>
            <person name="Wang D."/>
            <person name="Liang C."/>
        </authorList>
    </citation>
    <scope>NUCLEOTIDE SEQUENCE [LARGE SCALE GENOMIC DNA]</scope>
    <source>
        <strain evidence="1">cv. G1812</strain>
    </source>
</reference>
<dbReference type="Gramene" id="TuG1812G0600002078.01.T01">
    <property type="protein sequence ID" value="TuG1812G0600002078.01.T01.cds432496"/>
    <property type="gene ID" value="TuG1812G0600002078.01"/>
</dbReference>
<dbReference type="Proteomes" id="UP000015106">
    <property type="component" value="Chromosome 6"/>
</dbReference>
<evidence type="ECO:0000313" key="1">
    <source>
        <dbReference type="EnsemblPlants" id="TuG1812G0600002078.01.T01.cds432496"/>
    </source>
</evidence>
<reference evidence="2" key="1">
    <citation type="journal article" date="2013" name="Nature">
        <title>Draft genome of the wheat A-genome progenitor Triticum urartu.</title>
        <authorList>
            <person name="Ling H.Q."/>
            <person name="Zhao S."/>
            <person name="Liu D."/>
            <person name="Wang J."/>
            <person name="Sun H."/>
            <person name="Zhang C."/>
            <person name="Fan H."/>
            <person name="Li D."/>
            <person name="Dong L."/>
            <person name="Tao Y."/>
            <person name="Gao C."/>
            <person name="Wu H."/>
            <person name="Li Y."/>
            <person name="Cui Y."/>
            <person name="Guo X."/>
            <person name="Zheng S."/>
            <person name="Wang B."/>
            <person name="Yu K."/>
            <person name="Liang Q."/>
            <person name="Yang W."/>
            <person name="Lou X."/>
            <person name="Chen J."/>
            <person name="Feng M."/>
            <person name="Jian J."/>
            <person name="Zhang X."/>
            <person name="Luo G."/>
            <person name="Jiang Y."/>
            <person name="Liu J."/>
            <person name="Wang Z."/>
            <person name="Sha Y."/>
            <person name="Zhang B."/>
            <person name="Wu H."/>
            <person name="Tang D."/>
            <person name="Shen Q."/>
            <person name="Xue P."/>
            <person name="Zou S."/>
            <person name="Wang X."/>
            <person name="Liu X."/>
            <person name="Wang F."/>
            <person name="Yang Y."/>
            <person name="An X."/>
            <person name="Dong Z."/>
            <person name="Zhang K."/>
            <person name="Zhang X."/>
            <person name="Luo M.C."/>
            <person name="Dvorak J."/>
            <person name="Tong Y."/>
            <person name="Wang J."/>
            <person name="Yang H."/>
            <person name="Li Z."/>
            <person name="Wang D."/>
            <person name="Zhang A."/>
            <person name="Wang J."/>
        </authorList>
    </citation>
    <scope>NUCLEOTIDE SEQUENCE</scope>
    <source>
        <strain evidence="2">cv. G1812</strain>
    </source>
</reference>
<evidence type="ECO:0000313" key="2">
    <source>
        <dbReference type="Proteomes" id="UP000015106"/>
    </source>
</evidence>
<sequence>MSMNIVDHSTCVACTMRLICHLGHLDCAHVSEIAFIHDRHFTMLHDIYTLCVASNSWITCSYHMFGCNNVIFSHMPCRIACHMIDFITSHMMNNFSFNCVECHTNFTTPYACYAWIVSHLSHVFRHFILFGVVNASYAYHKPFVERFMHACYDLE</sequence>
<dbReference type="EnsemblPlants" id="TuG1812G0600002078.01.T01">
    <property type="protein sequence ID" value="TuG1812G0600002078.01.T01.cds432496"/>
    <property type="gene ID" value="TuG1812G0600002078.01"/>
</dbReference>
<accession>A0A8R7URN1</accession>
<dbReference type="AlphaFoldDB" id="A0A8R7URN1"/>